<evidence type="ECO:0000256" key="1">
    <source>
        <dbReference type="ARBA" id="ARBA00005531"/>
    </source>
</evidence>
<accession>A0ABR5F3W9</accession>
<feature type="domain" description="Chalcone/stilbene synthase N-terminal" evidence="3">
    <location>
        <begin position="56"/>
        <end position="195"/>
    </location>
</feature>
<evidence type="ECO:0000259" key="4">
    <source>
        <dbReference type="Pfam" id="PF02797"/>
    </source>
</evidence>
<comment type="caution">
    <text evidence="5">The sequence shown here is derived from an EMBL/GenBank/DDBJ whole genome shotgun (WGS) entry which is preliminary data.</text>
</comment>
<dbReference type="SUPFAM" id="SSF53901">
    <property type="entry name" value="Thiolase-like"/>
    <property type="match status" value="1"/>
</dbReference>
<reference evidence="5 6" key="1">
    <citation type="submission" date="2014-12" db="EMBL/GenBank/DDBJ databases">
        <title>Frankia sp. BMG5.1 draft genome.</title>
        <authorList>
            <person name="Gtari M."/>
            <person name="Ghodhbane-Gtari F."/>
            <person name="Nouioui I."/>
            <person name="Ktari A."/>
            <person name="Hezbri K."/>
            <person name="Mimouni W."/>
            <person name="Sbissi I."/>
            <person name="Ayari A."/>
            <person name="Yamanaka T."/>
            <person name="Normand P."/>
            <person name="Tisa L.S."/>
            <person name="Boudabous A."/>
        </authorList>
    </citation>
    <scope>NUCLEOTIDE SEQUENCE [LARGE SCALE GENOMIC DNA]</scope>
    <source>
        <strain evidence="5 6">BMG5.1</strain>
    </source>
</reference>
<evidence type="ECO:0000313" key="5">
    <source>
        <dbReference type="EMBL" id="KLL11425.1"/>
    </source>
</evidence>
<dbReference type="PANTHER" id="PTHR11877:SF46">
    <property type="entry name" value="TYPE III POLYKETIDE SYNTHASE A"/>
    <property type="match status" value="1"/>
</dbReference>
<name>A0ABR5F3W9_9ACTN</name>
<dbReference type="Proteomes" id="UP000035425">
    <property type="component" value="Unassembled WGS sequence"/>
</dbReference>
<keyword evidence="6" id="KW-1185">Reference proteome</keyword>
<dbReference type="InterPro" id="IPR016039">
    <property type="entry name" value="Thiolase-like"/>
</dbReference>
<comment type="similarity">
    <text evidence="1">Belongs to the thiolase-like superfamily. Chalcone/stilbene synthases family.</text>
</comment>
<dbReference type="PIRSF" id="PIRSF000451">
    <property type="entry name" value="PKS_III"/>
    <property type="match status" value="1"/>
</dbReference>
<evidence type="ECO:0000259" key="3">
    <source>
        <dbReference type="Pfam" id="PF00195"/>
    </source>
</evidence>
<dbReference type="InterPro" id="IPR011141">
    <property type="entry name" value="Polyketide_synthase_type-III"/>
</dbReference>
<keyword evidence="2" id="KW-0808">Transferase</keyword>
<dbReference type="Pfam" id="PF02797">
    <property type="entry name" value="Chal_sti_synt_C"/>
    <property type="match status" value="1"/>
</dbReference>
<evidence type="ECO:0000313" key="6">
    <source>
        <dbReference type="Proteomes" id="UP000035425"/>
    </source>
</evidence>
<evidence type="ECO:0000256" key="2">
    <source>
        <dbReference type="ARBA" id="ARBA00022679"/>
    </source>
</evidence>
<organism evidence="5 6">
    <name type="scientific">Protofrankia coriariae</name>
    <dbReference type="NCBI Taxonomy" id="1562887"/>
    <lineage>
        <taxon>Bacteria</taxon>
        <taxon>Bacillati</taxon>
        <taxon>Actinomycetota</taxon>
        <taxon>Actinomycetes</taxon>
        <taxon>Frankiales</taxon>
        <taxon>Frankiaceae</taxon>
        <taxon>Protofrankia</taxon>
    </lineage>
</organism>
<protein>
    <submittedName>
        <fullName evidence="5">Chalcone synthase</fullName>
    </submittedName>
</protein>
<dbReference type="Gene3D" id="3.40.47.10">
    <property type="match status" value="2"/>
</dbReference>
<feature type="domain" description="Chalcone/stilbene synthase C-terminal" evidence="4">
    <location>
        <begin position="229"/>
        <end position="351"/>
    </location>
</feature>
<dbReference type="EMBL" id="JWIO01000015">
    <property type="protein sequence ID" value="KLL11425.1"/>
    <property type="molecule type" value="Genomic_DNA"/>
</dbReference>
<dbReference type="InterPro" id="IPR012328">
    <property type="entry name" value="Chalcone/stilbene_synt_C"/>
</dbReference>
<dbReference type="PANTHER" id="PTHR11877">
    <property type="entry name" value="HYDROXYMETHYLGLUTARYL-COA SYNTHASE"/>
    <property type="match status" value="1"/>
</dbReference>
<dbReference type="InterPro" id="IPR001099">
    <property type="entry name" value="Chalcone/stilbene_synt_N"/>
</dbReference>
<dbReference type="Pfam" id="PF00195">
    <property type="entry name" value="Chal_sti_synt_N"/>
    <property type="match status" value="1"/>
</dbReference>
<gene>
    <name evidence="5" type="ORF">FrCorBMG51_11800</name>
</gene>
<proteinExistence type="inferred from homology"/>
<sequence length="353" mass="37760">MATPPRVDQDDLWEFFREHFAANPLVEKIWASSGIVTRHYAVDPRKEPSTEWTTGERMRRYLTEALPLGRQAAADALTSAGLTPADLGLFAVASSTGHVTPGLDILLSHELGMPANMRRVIIGHMGCHAAVPGLGTVAEYVAVHGKPALLLCVELSSLHAQPKSPTLHAGNPTIEDFEQIVAHSLFADGAAAVVVAPFERAFSAGGTANLEVLDVTALTDGSVSDYMGLVVTDHGFRMRLSPQVPEVLERHVADLVTTLLAAHGHTLDDVDGWAIHPGGARILRVVADQLQLSEEATAPSYDILREYGNCASPTVLIVLQRLLRTREIRPGKVAVALGFGPGLTLFAALLKAH</sequence>